<protein>
    <submittedName>
        <fullName evidence="3">Cupin domain-containing protein</fullName>
    </submittedName>
</protein>
<dbReference type="PROSITE" id="PS50943">
    <property type="entry name" value="HTH_CROC1"/>
    <property type="match status" value="1"/>
</dbReference>
<gene>
    <name evidence="3" type="ORF">E1956_23540</name>
</gene>
<dbReference type="InterPro" id="IPR010982">
    <property type="entry name" value="Lambda_DNA-bd_dom_sf"/>
</dbReference>
<evidence type="ECO:0000313" key="4">
    <source>
        <dbReference type="Proteomes" id="UP000295727"/>
    </source>
</evidence>
<dbReference type="Pfam" id="PF01381">
    <property type="entry name" value="HTH_3"/>
    <property type="match status" value="1"/>
</dbReference>
<feature type="domain" description="HTH cro/C1-type" evidence="2">
    <location>
        <begin position="19"/>
        <end position="73"/>
    </location>
</feature>
<dbReference type="GO" id="GO:0003700">
    <property type="term" value="F:DNA-binding transcription factor activity"/>
    <property type="evidence" value="ECO:0007669"/>
    <property type="project" value="TreeGrafter"/>
</dbReference>
<dbReference type="GO" id="GO:0005829">
    <property type="term" value="C:cytosol"/>
    <property type="evidence" value="ECO:0007669"/>
    <property type="project" value="TreeGrafter"/>
</dbReference>
<dbReference type="InterPro" id="IPR050807">
    <property type="entry name" value="TransReg_Diox_bact_type"/>
</dbReference>
<dbReference type="AlphaFoldDB" id="A0A4P7D1Z4"/>
<dbReference type="InterPro" id="IPR001387">
    <property type="entry name" value="Cro/C1-type_HTH"/>
</dbReference>
<dbReference type="InterPro" id="IPR014710">
    <property type="entry name" value="RmlC-like_jellyroll"/>
</dbReference>
<reference evidence="3 4" key="1">
    <citation type="submission" date="2019-03" db="EMBL/GenBank/DDBJ databases">
        <title>Paraburkholderia sp. 7MH5, isolated from subtropical forest soil.</title>
        <authorList>
            <person name="Gao Z.-H."/>
            <person name="Qiu L.-H."/>
        </authorList>
    </citation>
    <scope>NUCLEOTIDE SEQUENCE [LARGE SCALE GENOMIC DNA]</scope>
    <source>
        <strain evidence="3 4">7MH5</strain>
    </source>
</reference>
<dbReference type="SUPFAM" id="SSF51182">
    <property type="entry name" value="RmlC-like cupins"/>
    <property type="match status" value="1"/>
</dbReference>
<dbReference type="EMBL" id="CP038149">
    <property type="protein sequence ID" value="QBR00800.1"/>
    <property type="molecule type" value="Genomic_DNA"/>
</dbReference>
<accession>A0A4P7D1Z4</accession>
<keyword evidence="4" id="KW-1185">Reference proteome</keyword>
<dbReference type="SMART" id="SM00530">
    <property type="entry name" value="HTH_XRE"/>
    <property type="match status" value="1"/>
</dbReference>
<evidence type="ECO:0000313" key="3">
    <source>
        <dbReference type="EMBL" id="QBR00800.1"/>
    </source>
</evidence>
<dbReference type="Gene3D" id="1.10.260.40">
    <property type="entry name" value="lambda repressor-like DNA-binding domains"/>
    <property type="match status" value="1"/>
</dbReference>
<proteinExistence type="predicted"/>
<evidence type="ECO:0000256" key="1">
    <source>
        <dbReference type="ARBA" id="ARBA00023125"/>
    </source>
</evidence>
<keyword evidence="1" id="KW-0238">DNA-binding</keyword>
<dbReference type="GO" id="GO:0003677">
    <property type="term" value="F:DNA binding"/>
    <property type="evidence" value="ECO:0007669"/>
    <property type="project" value="UniProtKB-KW"/>
</dbReference>
<dbReference type="SUPFAM" id="SSF47413">
    <property type="entry name" value="lambda repressor-like DNA-binding domains"/>
    <property type="match status" value="1"/>
</dbReference>
<dbReference type="Pfam" id="PF07883">
    <property type="entry name" value="Cupin_2"/>
    <property type="match status" value="1"/>
</dbReference>
<organism evidence="3 4">
    <name type="scientific">Paraburkholderia pallida</name>
    <dbReference type="NCBI Taxonomy" id="2547399"/>
    <lineage>
        <taxon>Bacteria</taxon>
        <taxon>Pseudomonadati</taxon>
        <taxon>Pseudomonadota</taxon>
        <taxon>Betaproteobacteria</taxon>
        <taxon>Burkholderiales</taxon>
        <taxon>Burkholderiaceae</taxon>
        <taxon>Paraburkholderia</taxon>
    </lineage>
</organism>
<dbReference type="OrthoDB" id="9805356at2"/>
<dbReference type="InterPro" id="IPR011051">
    <property type="entry name" value="RmlC_Cupin_sf"/>
</dbReference>
<dbReference type="PANTHER" id="PTHR46797">
    <property type="entry name" value="HTH-TYPE TRANSCRIPTIONAL REGULATOR"/>
    <property type="match status" value="1"/>
</dbReference>
<dbReference type="KEGG" id="ppai:E1956_23540"/>
<dbReference type="Proteomes" id="UP000295727">
    <property type="component" value="Chromosome 2"/>
</dbReference>
<dbReference type="PANTHER" id="PTHR46797:SF1">
    <property type="entry name" value="METHYLPHOSPHONATE SYNTHASE"/>
    <property type="match status" value="1"/>
</dbReference>
<name>A0A4P7D1Z4_9BURK</name>
<dbReference type="Gene3D" id="2.60.120.10">
    <property type="entry name" value="Jelly Rolls"/>
    <property type="match status" value="1"/>
</dbReference>
<sequence length="191" mass="20781">MVSPLDNKAVVAATIGNRVRGVRQRLQLTLQDLATASGVSKPFLSQVERGMATPSIVTLSAIAKAMGVTLQYFVETQDEEQAVFRRDDLKFFGFAGSANQFGRLTNAGTNRLLDAQLVRMPAGETTPVVMTSAVEEFMYVMSGEVSLTLEGRTFVLQAGDTAHYESSVPHAWVNTADEESVFVWVGTPKLF</sequence>
<dbReference type="CDD" id="cd02209">
    <property type="entry name" value="cupin_XRE_C"/>
    <property type="match status" value="1"/>
</dbReference>
<dbReference type="CDD" id="cd00093">
    <property type="entry name" value="HTH_XRE"/>
    <property type="match status" value="1"/>
</dbReference>
<dbReference type="InterPro" id="IPR013096">
    <property type="entry name" value="Cupin_2"/>
</dbReference>
<evidence type="ECO:0000259" key="2">
    <source>
        <dbReference type="PROSITE" id="PS50943"/>
    </source>
</evidence>
<dbReference type="RefSeq" id="WP_134754797.1">
    <property type="nucleotide sequence ID" value="NZ_CP038149.1"/>
</dbReference>